<organism evidence="1">
    <name type="scientific">uncultured Pleomorphomonas sp</name>
    <dbReference type="NCBI Taxonomy" id="442121"/>
    <lineage>
        <taxon>Bacteria</taxon>
        <taxon>Pseudomonadati</taxon>
        <taxon>Pseudomonadota</taxon>
        <taxon>Alphaproteobacteria</taxon>
        <taxon>Hyphomicrobiales</taxon>
        <taxon>Pleomorphomonadaceae</taxon>
        <taxon>Pleomorphomonas</taxon>
        <taxon>environmental samples</taxon>
    </lineage>
</organism>
<protein>
    <submittedName>
        <fullName evidence="1">Uncharacterized protein</fullName>
    </submittedName>
</protein>
<accession>A0A212LJ24</accession>
<dbReference type="EMBL" id="FMJD01000008">
    <property type="protein sequence ID" value="SCM77487.1"/>
    <property type="molecule type" value="Genomic_DNA"/>
</dbReference>
<proteinExistence type="predicted"/>
<reference evidence="1" key="1">
    <citation type="submission" date="2016-08" db="EMBL/GenBank/DDBJ databases">
        <authorList>
            <person name="Seilhamer J.J."/>
        </authorList>
    </citation>
    <scope>NUCLEOTIDE SEQUENCE</scope>
    <source>
        <strain evidence="1">86</strain>
    </source>
</reference>
<name>A0A212LJ24_9HYPH</name>
<dbReference type="AlphaFoldDB" id="A0A212LJ24"/>
<gene>
    <name evidence="1" type="ORF">KL86PLE_41292</name>
</gene>
<evidence type="ECO:0000313" key="1">
    <source>
        <dbReference type="EMBL" id="SCM77487.1"/>
    </source>
</evidence>
<sequence length="83" mass="9235">MLVLPRVIELSTRTSCFDYFRFLSFVNGSFARMDAHSAGSVASGGPLGRFQPIFLSKMIIPGKTSVYQRLDPVPNPLQLDKSR</sequence>